<dbReference type="EMBL" id="JARKIE010000493">
    <property type="protein sequence ID" value="KAJ7632083.1"/>
    <property type="molecule type" value="Genomic_DNA"/>
</dbReference>
<sequence>MEAIGLRQAADALAEGLAPPKKTRAAPRKAKSQENASGAPPLRLGRHSGVSQAQAEDADVEMENADNDDNGGEDEEPPVDPNAALSTPVDPLSPNASPSTPIDPNAVPSDPLGPNASPSTPVDPNAVPSTPVDPNAAPSDPLGPNAAPSLHFDPSMLTAEEAVGRSAAGARKTEGAVCVCVFIGVGVRRGRCISSRRVCVACGRVSISERVGVGRRRIGNKRVCFCVCVSSERVSVGRHVGVEHRQRVGTRRICVCVCVGRGRIGKERVSVGGRVCISFEVTKEELGREFEELVRMWIELKRKYGFKSGAAKWSATDGPKVVAEWIRTGRRFKTPPTIKNLVDFEKEWWTWWRGIQPEWCGAGSDGAPRA</sequence>
<dbReference type="AlphaFoldDB" id="A0AAD7BVG2"/>
<feature type="compositionally biased region" description="Basic residues" evidence="1">
    <location>
        <begin position="21"/>
        <end position="30"/>
    </location>
</feature>
<evidence type="ECO:0000313" key="3">
    <source>
        <dbReference type="Proteomes" id="UP001221757"/>
    </source>
</evidence>
<feature type="region of interest" description="Disordered" evidence="1">
    <location>
        <begin position="1"/>
        <end position="152"/>
    </location>
</feature>
<feature type="compositionally biased region" description="Acidic residues" evidence="1">
    <location>
        <begin position="56"/>
        <end position="78"/>
    </location>
</feature>
<keyword evidence="3" id="KW-1185">Reference proteome</keyword>
<gene>
    <name evidence="2" type="ORF">B0H17DRAFT_1217556</name>
</gene>
<accession>A0AAD7BVG2</accession>
<evidence type="ECO:0000313" key="2">
    <source>
        <dbReference type="EMBL" id="KAJ7632083.1"/>
    </source>
</evidence>
<name>A0AAD7BVG2_MYCRO</name>
<comment type="caution">
    <text evidence="2">The sequence shown here is derived from an EMBL/GenBank/DDBJ whole genome shotgun (WGS) entry which is preliminary data.</text>
</comment>
<proteinExistence type="predicted"/>
<dbReference type="Proteomes" id="UP001221757">
    <property type="component" value="Unassembled WGS sequence"/>
</dbReference>
<protein>
    <submittedName>
        <fullName evidence="2">Uncharacterized protein</fullName>
    </submittedName>
</protein>
<evidence type="ECO:0000256" key="1">
    <source>
        <dbReference type="SAM" id="MobiDB-lite"/>
    </source>
</evidence>
<organism evidence="2 3">
    <name type="scientific">Mycena rosella</name>
    <name type="common">Pink bonnet</name>
    <name type="synonym">Agaricus rosellus</name>
    <dbReference type="NCBI Taxonomy" id="1033263"/>
    <lineage>
        <taxon>Eukaryota</taxon>
        <taxon>Fungi</taxon>
        <taxon>Dikarya</taxon>
        <taxon>Basidiomycota</taxon>
        <taxon>Agaricomycotina</taxon>
        <taxon>Agaricomycetes</taxon>
        <taxon>Agaricomycetidae</taxon>
        <taxon>Agaricales</taxon>
        <taxon>Marasmiineae</taxon>
        <taxon>Mycenaceae</taxon>
        <taxon>Mycena</taxon>
    </lineage>
</organism>
<reference evidence="2" key="1">
    <citation type="submission" date="2023-03" db="EMBL/GenBank/DDBJ databases">
        <title>Massive genome expansion in bonnet fungi (Mycena s.s.) driven by repeated elements and novel gene families across ecological guilds.</title>
        <authorList>
            <consortium name="Lawrence Berkeley National Laboratory"/>
            <person name="Harder C.B."/>
            <person name="Miyauchi S."/>
            <person name="Viragh M."/>
            <person name="Kuo A."/>
            <person name="Thoen E."/>
            <person name="Andreopoulos B."/>
            <person name="Lu D."/>
            <person name="Skrede I."/>
            <person name="Drula E."/>
            <person name="Henrissat B."/>
            <person name="Morin E."/>
            <person name="Kohler A."/>
            <person name="Barry K."/>
            <person name="LaButti K."/>
            <person name="Morin E."/>
            <person name="Salamov A."/>
            <person name="Lipzen A."/>
            <person name="Mereny Z."/>
            <person name="Hegedus B."/>
            <person name="Baldrian P."/>
            <person name="Stursova M."/>
            <person name="Weitz H."/>
            <person name="Taylor A."/>
            <person name="Grigoriev I.V."/>
            <person name="Nagy L.G."/>
            <person name="Martin F."/>
            <person name="Kauserud H."/>
        </authorList>
    </citation>
    <scope>NUCLEOTIDE SEQUENCE</scope>
    <source>
        <strain evidence="2">CBHHK067</strain>
    </source>
</reference>